<accession>A0ABT1HUH0</accession>
<dbReference type="EMBL" id="JAMTCP010000014">
    <property type="protein sequence ID" value="MCP2259164.1"/>
    <property type="molecule type" value="Genomic_DNA"/>
</dbReference>
<evidence type="ECO:0000313" key="2">
    <source>
        <dbReference type="Proteomes" id="UP001205311"/>
    </source>
</evidence>
<organism evidence="1 2">
    <name type="scientific">Streptoalloteichus tenebrarius (strain ATCC 17920 / DSM 40477 / JCM 4838 / CBS 697.72 / NBRC 16177 / NCIMB 11028 / NRRL B-12390 / A12253. 1 / ISP 5477)</name>
    <name type="common">Streptomyces tenebrarius</name>
    <dbReference type="NCBI Taxonomy" id="1933"/>
    <lineage>
        <taxon>Bacteria</taxon>
        <taxon>Bacillati</taxon>
        <taxon>Actinomycetota</taxon>
        <taxon>Actinomycetes</taxon>
        <taxon>Pseudonocardiales</taxon>
        <taxon>Pseudonocardiaceae</taxon>
        <taxon>Streptoalloteichus</taxon>
    </lineage>
</organism>
<keyword evidence="2" id="KW-1185">Reference proteome</keyword>
<protein>
    <submittedName>
        <fullName evidence="1">Uncharacterized protein</fullName>
    </submittedName>
</protein>
<name>A0ABT1HUH0_STRSD</name>
<proteinExistence type="predicted"/>
<dbReference type="Proteomes" id="UP001205311">
    <property type="component" value="Unassembled WGS sequence"/>
</dbReference>
<gene>
    <name evidence="1" type="ORF">LX15_002865</name>
</gene>
<evidence type="ECO:0000313" key="1">
    <source>
        <dbReference type="EMBL" id="MCP2259164.1"/>
    </source>
</evidence>
<comment type="caution">
    <text evidence="1">The sequence shown here is derived from an EMBL/GenBank/DDBJ whole genome shotgun (WGS) entry which is preliminary data.</text>
</comment>
<reference evidence="1 2" key="1">
    <citation type="submission" date="2022-06" db="EMBL/GenBank/DDBJ databases">
        <title>Genomic Encyclopedia of Archaeal and Bacterial Type Strains, Phase II (KMG-II): from individual species to whole genera.</title>
        <authorList>
            <person name="Goeker M."/>
        </authorList>
    </citation>
    <scope>NUCLEOTIDE SEQUENCE [LARGE SCALE GENOMIC DNA]</scope>
    <source>
        <strain evidence="1 2">DSM 40477</strain>
    </source>
</reference>
<sequence>MSCGLWLGVSDTQVLSVDVIVMREVRPEYKDRCMFAEKVAGMVLSNLPAAN</sequence>